<proteinExistence type="predicted"/>
<evidence type="ECO:0000313" key="2">
    <source>
        <dbReference type="Proteomes" id="UP000607435"/>
    </source>
</evidence>
<gene>
    <name evidence="1" type="ORF">H6H04_04495</name>
</gene>
<evidence type="ECO:0000313" key="1">
    <source>
        <dbReference type="EMBL" id="MBC3845626.1"/>
    </source>
</evidence>
<comment type="caution">
    <text evidence="1">The sequence shown here is derived from an EMBL/GenBank/DDBJ whole genome shotgun (WGS) entry which is preliminary data.</text>
</comment>
<dbReference type="Proteomes" id="UP000607435">
    <property type="component" value="Unassembled WGS sequence"/>
</dbReference>
<reference evidence="1 2" key="1">
    <citation type="submission" date="2020-08" db="EMBL/GenBank/DDBJ databases">
        <title>Winogradskyella ouciana sp. nov., isolated from the hadal seawater of the Mariana Trench.</title>
        <authorList>
            <person name="He X."/>
        </authorList>
    </citation>
    <scope>NUCLEOTIDE SEQUENCE [LARGE SCALE GENOMIC DNA]</scope>
    <source>
        <strain evidence="1 2">KCTC 22026</strain>
    </source>
</reference>
<protein>
    <submittedName>
        <fullName evidence="1">Uncharacterized protein</fullName>
    </submittedName>
</protein>
<name>A0ABR6XYS3_9FLAO</name>
<keyword evidence="2" id="KW-1185">Reference proteome</keyword>
<organism evidence="1 2">
    <name type="scientific">Winogradskyella echinorum</name>
    <dbReference type="NCBI Taxonomy" id="538189"/>
    <lineage>
        <taxon>Bacteria</taxon>
        <taxon>Pseudomonadati</taxon>
        <taxon>Bacteroidota</taxon>
        <taxon>Flavobacteriia</taxon>
        <taxon>Flavobacteriales</taxon>
        <taxon>Flavobacteriaceae</taxon>
        <taxon>Winogradskyella</taxon>
    </lineage>
</organism>
<accession>A0ABR6XYS3</accession>
<dbReference type="EMBL" id="JACOME010000001">
    <property type="protein sequence ID" value="MBC3845626.1"/>
    <property type="molecule type" value="Genomic_DNA"/>
</dbReference>
<dbReference type="RefSeq" id="WP_186844732.1">
    <property type="nucleotide sequence ID" value="NZ_JACOME010000001.1"/>
</dbReference>
<sequence length="59" mass="6722">METSLNIALIELKLSQVKFRPNLSEVLNALKKKEAHCYRSKVISISEALPKTQLLTIRI</sequence>